<feature type="domain" description="Myb-like" evidence="9">
    <location>
        <begin position="81"/>
        <end position="131"/>
    </location>
</feature>
<keyword evidence="5" id="KW-0010">Activator</keyword>
<dbReference type="InterPro" id="IPR017930">
    <property type="entry name" value="Myb_dom"/>
</dbReference>
<reference evidence="11" key="1">
    <citation type="submission" date="2018-10" db="EMBL/GenBank/DDBJ databases">
        <title>Population genomic analysis revealed the cold adaptation of white poplar.</title>
        <authorList>
            <person name="Liu Y.-J."/>
        </authorList>
    </citation>
    <scope>NUCLEOTIDE SEQUENCE [LARGE SCALE GENOMIC DNA]</scope>
    <source>
        <strain evidence="11">PAL-ZL1</strain>
    </source>
</reference>
<dbReference type="GO" id="GO:0045893">
    <property type="term" value="P:positive regulation of DNA-templated transcription"/>
    <property type="evidence" value="ECO:0007669"/>
    <property type="project" value="UniProtKB-ARBA"/>
</dbReference>
<dbReference type="FunFam" id="1.10.10.60:FF:000001">
    <property type="entry name" value="MYB-related transcription factor"/>
    <property type="match status" value="1"/>
</dbReference>
<evidence type="ECO:0000256" key="4">
    <source>
        <dbReference type="ARBA" id="ARBA00023125"/>
    </source>
</evidence>
<keyword evidence="4" id="KW-0238">DNA-binding</keyword>
<evidence type="ECO:0000259" key="9">
    <source>
        <dbReference type="PROSITE" id="PS50090"/>
    </source>
</evidence>
<evidence type="ECO:0000256" key="1">
    <source>
        <dbReference type="ARBA" id="ARBA00004123"/>
    </source>
</evidence>
<protein>
    <submittedName>
        <fullName evidence="11">Uncharacterized protein</fullName>
    </submittedName>
</protein>
<evidence type="ECO:0000256" key="6">
    <source>
        <dbReference type="ARBA" id="ARBA00023163"/>
    </source>
</evidence>
<dbReference type="InterPro" id="IPR009057">
    <property type="entry name" value="Homeodomain-like_sf"/>
</dbReference>
<name>A0A4U5MXZ7_POPAL</name>
<dbReference type="GO" id="GO:0009653">
    <property type="term" value="P:anatomical structure morphogenesis"/>
    <property type="evidence" value="ECO:0007669"/>
    <property type="project" value="UniProtKB-ARBA"/>
</dbReference>
<comment type="subcellular location">
    <subcellularLocation>
        <location evidence="1">Nucleus</location>
    </subcellularLocation>
</comment>
<dbReference type="InterPro" id="IPR001005">
    <property type="entry name" value="SANT/Myb"/>
</dbReference>
<dbReference type="FunFam" id="1.10.10.60:FF:000119">
    <property type="entry name" value="Transcription factor GAMYB"/>
    <property type="match status" value="1"/>
</dbReference>
<feature type="domain" description="Myb-like" evidence="9">
    <location>
        <begin position="28"/>
        <end position="80"/>
    </location>
</feature>
<dbReference type="GO" id="GO:0048235">
    <property type="term" value="P:pollen sperm cell differentiation"/>
    <property type="evidence" value="ECO:0007669"/>
    <property type="project" value="UniProtKB-ARBA"/>
</dbReference>
<dbReference type="GO" id="GO:0003677">
    <property type="term" value="F:DNA binding"/>
    <property type="evidence" value="ECO:0007669"/>
    <property type="project" value="UniProtKB-KW"/>
</dbReference>
<evidence type="ECO:0000256" key="2">
    <source>
        <dbReference type="ARBA" id="ARBA00022737"/>
    </source>
</evidence>
<feature type="compositionally biased region" description="Basic and acidic residues" evidence="8">
    <location>
        <begin position="369"/>
        <end position="387"/>
    </location>
</feature>
<dbReference type="Pfam" id="PF00249">
    <property type="entry name" value="Myb_DNA-binding"/>
    <property type="match status" value="2"/>
</dbReference>
<dbReference type="CDD" id="cd00167">
    <property type="entry name" value="SANT"/>
    <property type="match status" value="2"/>
</dbReference>
<feature type="compositionally biased region" description="Basic and acidic residues" evidence="8">
    <location>
        <begin position="456"/>
        <end position="465"/>
    </location>
</feature>
<accession>A0A4U5MXZ7</accession>
<keyword evidence="2" id="KW-0677">Repeat</keyword>
<feature type="compositionally biased region" description="Polar residues" evidence="8">
    <location>
        <begin position="445"/>
        <end position="455"/>
    </location>
</feature>
<feature type="domain" description="HTH myb-type" evidence="10">
    <location>
        <begin position="81"/>
        <end position="135"/>
    </location>
</feature>
<gene>
    <name evidence="11" type="ORF">D5086_0000291340</name>
</gene>
<dbReference type="PANTHER" id="PTHR47995">
    <property type="entry name" value="TRANSCRIPTION FACTOR MYB33-RELATED"/>
    <property type="match status" value="1"/>
</dbReference>
<feature type="compositionally biased region" description="Low complexity" evidence="8">
    <location>
        <begin position="315"/>
        <end position="325"/>
    </location>
</feature>
<sequence length="497" mass="55259">MMSNRNCNNIDRVVVMERGQAAVPQGVSQGLKKGPWTVVEDAILIEFVKKYGEGNWNSVQKSCGLMRCGKSCRLRWANHLRPNLKKGSFTPEEENMIIELHAKHGNKWARMASQLPGRTDNEIKNYWNTRMKRRLRAGLPIYPQDFQEKTAAFRFHHQEDRRTQPSSTSLSSSPYNLCFPSLDPINCFATPLNPLQNHLSPLAFYSNQSHQLKLFANTNSSDGCLPLSLPPVSSYQQSPLSTNLFSQNPTRQAVAINTPPSVLFYNDADMETNMSFTSLIMGGQVQPIGFIPSGQTPPGPATSWGGGACFEEASNKSNNNGYSNSETSQEEMPGNMNNSGLLDALLEEAKTISFKGKSKSDDLLPASNEGKRAMDSTVKEEGEKVWDDLSSSQSSNIWTKPSEEAADHQELNSMDDDLISLLNNFPSSEPLPEWYRQSRNERNSNRMPYSGLNTVDDNRDPGVKEDASLTRASNTEAVPNRGRALVSCHWNNLPGIC</sequence>
<dbReference type="GO" id="GO:0005634">
    <property type="term" value="C:nucleus"/>
    <property type="evidence" value="ECO:0007669"/>
    <property type="project" value="UniProtKB-SubCell"/>
</dbReference>
<keyword evidence="6" id="KW-0804">Transcription</keyword>
<dbReference type="GO" id="GO:0040008">
    <property type="term" value="P:regulation of growth"/>
    <property type="evidence" value="ECO:0007669"/>
    <property type="project" value="UniProtKB-ARBA"/>
</dbReference>
<dbReference type="PROSITE" id="PS50090">
    <property type="entry name" value="MYB_LIKE"/>
    <property type="match status" value="2"/>
</dbReference>
<dbReference type="SMART" id="SM00717">
    <property type="entry name" value="SANT"/>
    <property type="match status" value="2"/>
</dbReference>
<feature type="region of interest" description="Disordered" evidence="8">
    <location>
        <begin position="310"/>
        <end position="333"/>
    </location>
</feature>
<feature type="domain" description="HTH myb-type" evidence="10">
    <location>
        <begin position="28"/>
        <end position="80"/>
    </location>
</feature>
<keyword evidence="3" id="KW-0805">Transcription regulation</keyword>
<evidence type="ECO:0000256" key="8">
    <source>
        <dbReference type="SAM" id="MobiDB-lite"/>
    </source>
</evidence>
<dbReference type="PROSITE" id="PS51294">
    <property type="entry name" value="HTH_MYB"/>
    <property type="match status" value="2"/>
</dbReference>
<dbReference type="SUPFAM" id="SSF46689">
    <property type="entry name" value="Homeodomain-like"/>
    <property type="match status" value="1"/>
</dbReference>
<organism evidence="11">
    <name type="scientific">Populus alba</name>
    <name type="common">White poplar</name>
    <dbReference type="NCBI Taxonomy" id="43335"/>
    <lineage>
        <taxon>Eukaryota</taxon>
        <taxon>Viridiplantae</taxon>
        <taxon>Streptophyta</taxon>
        <taxon>Embryophyta</taxon>
        <taxon>Tracheophyta</taxon>
        <taxon>Spermatophyta</taxon>
        <taxon>Magnoliopsida</taxon>
        <taxon>eudicotyledons</taxon>
        <taxon>Gunneridae</taxon>
        <taxon>Pentapetalae</taxon>
        <taxon>rosids</taxon>
        <taxon>fabids</taxon>
        <taxon>Malpighiales</taxon>
        <taxon>Salicaceae</taxon>
        <taxon>Saliceae</taxon>
        <taxon>Populus</taxon>
    </lineage>
</organism>
<evidence type="ECO:0000256" key="7">
    <source>
        <dbReference type="ARBA" id="ARBA00023242"/>
    </source>
</evidence>
<feature type="region of interest" description="Disordered" evidence="8">
    <location>
        <begin position="439"/>
        <end position="465"/>
    </location>
</feature>
<evidence type="ECO:0000313" key="11">
    <source>
        <dbReference type="EMBL" id="TKR74861.1"/>
    </source>
</evidence>
<dbReference type="EMBL" id="RCHU01001155">
    <property type="protein sequence ID" value="TKR74861.1"/>
    <property type="molecule type" value="Genomic_DNA"/>
</dbReference>
<dbReference type="PANTHER" id="PTHR47995:SF18">
    <property type="entry name" value="TRANSCRIPTION FACTOR MYB65"/>
    <property type="match status" value="1"/>
</dbReference>
<dbReference type="AlphaFoldDB" id="A0A4U5MXZ7"/>
<evidence type="ECO:0000256" key="3">
    <source>
        <dbReference type="ARBA" id="ARBA00023015"/>
    </source>
</evidence>
<keyword evidence="7" id="KW-0539">Nucleus</keyword>
<proteinExistence type="predicted"/>
<dbReference type="Gene3D" id="1.10.10.60">
    <property type="entry name" value="Homeodomain-like"/>
    <property type="match status" value="2"/>
</dbReference>
<evidence type="ECO:0000259" key="10">
    <source>
        <dbReference type="PROSITE" id="PS51294"/>
    </source>
</evidence>
<feature type="region of interest" description="Disordered" evidence="8">
    <location>
        <begin position="358"/>
        <end position="397"/>
    </location>
</feature>
<comment type="caution">
    <text evidence="11">The sequence shown here is derived from an EMBL/GenBank/DDBJ whole genome shotgun (WGS) entry which is preliminary data.</text>
</comment>
<evidence type="ECO:0000256" key="5">
    <source>
        <dbReference type="ARBA" id="ARBA00023159"/>
    </source>
</evidence>